<name>A0ABR3CGR4_9PEZI</name>
<dbReference type="RefSeq" id="XP_066632849.1">
    <property type="nucleotide sequence ID" value="XM_066777007.1"/>
</dbReference>
<dbReference type="Pfam" id="PF17187">
    <property type="entry name" value="Svf1_C"/>
    <property type="match status" value="1"/>
</dbReference>
<dbReference type="InterPro" id="IPR023374">
    <property type="entry name" value="AttH-like_dom_sf"/>
</dbReference>
<evidence type="ECO:0000256" key="2">
    <source>
        <dbReference type="ARBA" id="ARBA00009069"/>
    </source>
</evidence>
<accession>A0ABR3CGR4</accession>
<feature type="domain" description="Svf1-like N-terminal" evidence="4">
    <location>
        <begin position="55"/>
        <end position="215"/>
    </location>
</feature>
<dbReference type="Proteomes" id="UP001430584">
    <property type="component" value="Unassembled WGS sequence"/>
</dbReference>
<dbReference type="InterPro" id="IPR033394">
    <property type="entry name" value="Svf1-like_C"/>
</dbReference>
<dbReference type="SUPFAM" id="SSF159245">
    <property type="entry name" value="AttH-like"/>
    <property type="match status" value="1"/>
</dbReference>
<evidence type="ECO:0000259" key="5">
    <source>
        <dbReference type="Pfam" id="PF17187"/>
    </source>
</evidence>
<dbReference type="EMBL" id="JAJVCZ030000005">
    <property type="protein sequence ID" value="KAL0259820.1"/>
    <property type="molecule type" value="Genomic_DNA"/>
</dbReference>
<feature type="domain" description="Svf1-like C-terminal" evidence="5">
    <location>
        <begin position="241"/>
        <end position="397"/>
    </location>
</feature>
<proteinExistence type="inferred from homology"/>
<dbReference type="PANTHER" id="PTHR47107:SF1">
    <property type="entry name" value="CERAMIDE-BINDING PROTEIN SVF1-RELATED"/>
    <property type="match status" value="1"/>
</dbReference>
<keyword evidence="7" id="KW-1185">Reference proteome</keyword>
<sequence length="397" mass="43144">MFNWAKQQLANVAGTQEPIYGPEAIQPVTKQAAETPYTELQKNDLKWVAMDSTCVETQTFYLTADSGHLAMVQVIYSNVAGIRTTCQFNCKIFYQDGGKTPHLWSSDPLNNQRFDDAKLNFYADNCSVELSPDGSSYTIKSSTNKQSVVSLKFTKTAPGFVVGKNGSSYFGTDPANPWGSMRHAFWPRCKVEGSILTKAGEVDFAGRGFFVHALQGMKPHHAGENIAIGAPSATSELTLTTAARWNFVNFQSPTYSAVMMEYVTPPSYGSTVVSVGGIATEGGLIFGGAKNTAIHTEKKQDTDNDWPEPVSASYLWDGKTADGKDVHAELTGSLGPRVDRVDVMAEVPGFVKAIVASAAGTKPYIYQYIPKLTLKIKVGDEEKTEEGTLFTEATFIS</sequence>
<dbReference type="Gene3D" id="2.40.370.10">
    <property type="entry name" value="AttH-like domain"/>
    <property type="match status" value="1"/>
</dbReference>
<dbReference type="InterPro" id="IPR051385">
    <property type="entry name" value="Ceramide-binding_SVF1"/>
</dbReference>
<dbReference type="InterPro" id="IPR013931">
    <property type="entry name" value="Svf1-like_N"/>
</dbReference>
<comment type="similarity">
    <text evidence="2">Belongs to the SVF1 family.</text>
</comment>
<evidence type="ECO:0000313" key="7">
    <source>
        <dbReference type="Proteomes" id="UP001430584"/>
    </source>
</evidence>
<evidence type="ECO:0000256" key="3">
    <source>
        <dbReference type="ARBA" id="ARBA00022490"/>
    </source>
</evidence>
<protein>
    <submittedName>
        <fullName evidence="6">Cell survival pathways protein</fullName>
    </submittedName>
</protein>
<comment type="caution">
    <text evidence="6">The sequence shown here is derived from an EMBL/GenBank/DDBJ whole genome shotgun (WGS) entry which is preliminary data.</text>
</comment>
<dbReference type="GeneID" id="92009645"/>
<evidence type="ECO:0000313" key="6">
    <source>
        <dbReference type="EMBL" id="KAL0259820.1"/>
    </source>
</evidence>
<keyword evidence="3" id="KW-0963">Cytoplasm</keyword>
<evidence type="ECO:0000259" key="4">
    <source>
        <dbReference type="Pfam" id="PF08622"/>
    </source>
</evidence>
<dbReference type="Pfam" id="PF08622">
    <property type="entry name" value="Svf1"/>
    <property type="match status" value="1"/>
</dbReference>
<gene>
    <name evidence="6" type="primary">SVF1</name>
    <name evidence="6" type="ORF">SLS55_005560</name>
</gene>
<reference evidence="6 7" key="1">
    <citation type="submission" date="2024-02" db="EMBL/GenBank/DDBJ databases">
        <title>De novo assembly and annotation of 12 fungi associated with fruit tree decline syndrome in Ontario, Canada.</title>
        <authorList>
            <person name="Sulman M."/>
            <person name="Ellouze W."/>
            <person name="Ilyukhin E."/>
        </authorList>
    </citation>
    <scope>NUCLEOTIDE SEQUENCE [LARGE SCALE GENOMIC DNA]</scope>
    <source>
        <strain evidence="6 7">FDS-637</strain>
    </source>
</reference>
<organism evidence="6 7">
    <name type="scientific">Diplodia seriata</name>
    <dbReference type="NCBI Taxonomy" id="420778"/>
    <lineage>
        <taxon>Eukaryota</taxon>
        <taxon>Fungi</taxon>
        <taxon>Dikarya</taxon>
        <taxon>Ascomycota</taxon>
        <taxon>Pezizomycotina</taxon>
        <taxon>Dothideomycetes</taxon>
        <taxon>Dothideomycetes incertae sedis</taxon>
        <taxon>Botryosphaeriales</taxon>
        <taxon>Botryosphaeriaceae</taxon>
        <taxon>Diplodia</taxon>
    </lineage>
</organism>
<evidence type="ECO:0000256" key="1">
    <source>
        <dbReference type="ARBA" id="ARBA00004496"/>
    </source>
</evidence>
<dbReference type="PANTHER" id="PTHR47107">
    <property type="entry name" value="SVF1-LIKE PROTEIN YDR222W-RELATED"/>
    <property type="match status" value="1"/>
</dbReference>
<comment type="subcellular location">
    <subcellularLocation>
        <location evidence="1">Cytoplasm</location>
    </subcellularLocation>
</comment>